<evidence type="ECO:0000256" key="3">
    <source>
        <dbReference type="ARBA" id="ARBA00023125"/>
    </source>
</evidence>
<dbReference type="PANTHER" id="PTHR30349:SF81">
    <property type="entry name" value="TYROSINE RECOMBINASE XERC"/>
    <property type="match status" value="1"/>
</dbReference>
<evidence type="ECO:0000256" key="5">
    <source>
        <dbReference type="SAM" id="MobiDB-lite"/>
    </source>
</evidence>
<dbReference type="InterPro" id="IPR011010">
    <property type="entry name" value="DNA_brk_join_enz"/>
</dbReference>
<evidence type="ECO:0000256" key="1">
    <source>
        <dbReference type="ARBA" id="ARBA00022829"/>
    </source>
</evidence>
<feature type="region of interest" description="Disordered" evidence="5">
    <location>
        <begin position="306"/>
        <end position="337"/>
    </location>
</feature>
<dbReference type="Gene3D" id="1.10.150.130">
    <property type="match status" value="1"/>
</dbReference>
<keyword evidence="8" id="KW-1185">Reference proteome</keyword>
<evidence type="ECO:0000256" key="2">
    <source>
        <dbReference type="ARBA" id="ARBA00022908"/>
    </source>
</evidence>
<dbReference type="SUPFAM" id="SSF56349">
    <property type="entry name" value="DNA breaking-rejoining enzymes"/>
    <property type="match status" value="1"/>
</dbReference>
<keyword evidence="4" id="KW-0233">DNA recombination</keyword>
<reference evidence="7 8" key="1">
    <citation type="journal article" date="2019" name="Int. J. Syst. Evol. Microbiol.">
        <title>The Global Catalogue of Microorganisms (GCM) 10K type strain sequencing project: providing services to taxonomists for standard genome sequencing and annotation.</title>
        <authorList>
            <consortium name="The Broad Institute Genomics Platform"/>
            <consortium name="The Broad Institute Genome Sequencing Center for Infectious Disease"/>
            <person name="Wu L."/>
            <person name="Ma J."/>
        </authorList>
    </citation>
    <scope>NUCLEOTIDE SEQUENCE [LARGE SCALE GENOMIC DNA]</scope>
    <source>
        <strain evidence="7 8">JCM 15896</strain>
    </source>
</reference>
<feature type="compositionally biased region" description="Low complexity" evidence="5">
    <location>
        <begin position="307"/>
        <end position="324"/>
    </location>
</feature>
<accession>A0ABN1LIS8</accession>
<dbReference type="EMBL" id="BAAAFD010000004">
    <property type="protein sequence ID" value="GAA0856617.1"/>
    <property type="molecule type" value="Genomic_DNA"/>
</dbReference>
<name>A0ABN1LIS8_9ALTE</name>
<dbReference type="Gene3D" id="1.10.443.10">
    <property type="entry name" value="Intergrase catalytic core"/>
    <property type="match status" value="1"/>
</dbReference>
<comment type="caution">
    <text evidence="7">The sequence shown here is derived from an EMBL/GenBank/DDBJ whole genome shotgun (WGS) entry which is preliminary data.</text>
</comment>
<evidence type="ECO:0000313" key="8">
    <source>
        <dbReference type="Proteomes" id="UP001500359"/>
    </source>
</evidence>
<proteinExistence type="predicted"/>
<dbReference type="InterPro" id="IPR013762">
    <property type="entry name" value="Integrase-like_cat_sf"/>
</dbReference>
<protein>
    <submittedName>
        <fullName evidence="7">Site-specific tyrosine recombinase XerD</fullName>
    </submittedName>
</protein>
<dbReference type="InterPro" id="IPR050090">
    <property type="entry name" value="Tyrosine_recombinase_XerCD"/>
</dbReference>
<dbReference type="InterPro" id="IPR010998">
    <property type="entry name" value="Integrase_recombinase_N"/>
</dbReference>
<dbReference type="Proteomes" id="UP001500359">
    <property type="component" value="Unassembled WGS sequence"/>
</dbReference>
<dbReference type="Pfam" id="PF00589">
    <property type="entry name" value="Phage_integrase"/>
    <property type="match status" value="1"/>
</dbReference>
<dbReference type="RefSeq" id="WP_343859223.1">
    <property type="nucleotide sequence ID" value="NZ_BAAAFD010000004.1"/>
</dbReference>
<feature type="domain" description="Tyr recombinase" evidence="6">
    <location>
        <begin position="123"/>
        <end position="306"/>
    </location>
</feature>
<evidence type="ECO:0000256" key="4">
    <source>
        <dbReference type="ARBA" id="ARBA00023172"/>
    </source>
</evidence>
<keyword evidence="3" id="KW-0238">DNA-binding</keyword>
<keyword evidence="2" id="KW-0229">DNA integration</keyword>
<keyword evidence="1" id="KW-0159">Chromosome partition</keyword>
<evidence type="ECO:0000313" key="7">
    <source>
        <dbReference type="EMBL" id="GAA0856617.1"/>
    </source>
</evidence>
<dbReference type="InterPro" id="IPR002104">
    <property type="entry name" value="Integrase_catalytic"/>
</dbReference>
<dbReference type="PANTHER" id="PTHR30349">
    <property type="entry name" value="PHAGE INTEGRASE-RELATED"/>
    <property type="match status" value="1"/>
</dbReference>
<organism evidence="7 8">
    <name type="scientific">Aliiglaciecola litoralis</name>
    <dbReference type="NCBI Taxonomy" id="582857"/>
    <lineage>
        <taxon>Bacteria</taxon>
        <taxon>Pseudomonadati</taxon>
        <taxon>Pseudomonadota</taxon>
        <taxon>Gammaproteobacteria</taxon>
        <taxon>Alteromonadales</taxon>
        <taxon>Alteromonadaceae</taxon>
        <taxon>Aliiglaciecola</taxon>
    </lineage>
</organism>
<dbReference type="PROSITE" id="PS51898">
    <property type="entry name" value="TYR_RECOMBINASE"/>
    <property type="match status" value="1"/>
</dbReference>
<evidence type="ECO:0000259" key="6">
    <source>
        <dbReference type="PROSITE" id="PS51898"/>
    </source>
</evidence>
<sequence>MAEHERDDSDFIFFMGVYEKHCLAEGQSVRTVKTKRCNIGMFVKWCFANNIVIVGEVTKNIVEQYKADLAGMVNPRTNELLRKNTKRRRITDVKTFFKELTYLEHFEVNPLENLRLPKVQKTVPTAFLTFEDIELIFDQTVPYGAFGERDRAMLETFYSTGARRMEVANLKLTDIDFKKKQIFVTGKGDKERYIPIANRACDWIKHYTANVRPNLVNLKSGLTLFLDNQGMKFRETQMSDLAKKYILKAGFDVNAACNVFRHSAATHMLENGADIREIQQYLGHADLSTTQVYTHVTNVQLKKTYQKSHPAAKSSKKSIASQLSRYNKGGKSYEKAL</sequence>
<gene>
    <name evidence="7" type="primary">xerD_1</name>
    <name evidence="7" type="ORF">GCM10009114_19280</name>
</gene>